<sequence length="499" mass="58165">MITVGAAVARHPDQPARATQSLPGDASQTQESESTRRRQPNSGVCLAAAKSSLGYLWRRQKHSIYAKPTLTFLLSQQRWIMVILIITANIIYLERSNQVGAKLKPFAKPVRALFQNAEGSNSTGQPVQHIYYLKIHKAGSSTIFAILATYCRYHNLLPLLPKYEHINQQSPLVPSMHLKLSPKIRRYDMVFNHHVYDPAIFDYLHKDVFKFTMLRDPFRHFVSSFTYFRKEGMGYLQNLNNFTDPITVFLQNPSAFEAEGFASYTNNRQSVDLGYDIRKYTYSNESYIKHFIDQTEKRFDLILIMEYFLESIVVLKRALNWSSEDILFFVKNALPDSQSVFGNMTDWHRERHKTFSQPDIQLYQHFLPVFKRRMSQTVGLEEEVSELRTILQKVRDFCNAEDTKRLNLRLEIPPGRWFSPLPASVEHKDQDRLFIKNALPESQSVFGNMTDWHRERHKTFSQPDIQLYQHFPPVFKRRMSQTVGLEQEIDIGKSALPMV</sequence>
<feature type="compositionally biased region" description="Polar residues" evidence="10">
    <location>
        <begin position="17"/>
        <end position="32"/>
    </location>
</feature>
<dbReference type="PANTHER" id="PTHR14647:SF87">
    <property type="entry name" value="PUTATIVE-RELATED"/>
    <property type="match status" value="1"/>
</dbReference>
<evidence type="ECO:0000256" key="1">
    <source>
        <dbReference type="ARBA" id="ARBA00004323"/>
    </source>
</evidence>
<proteinExistence type="inferred from homology"/>
<evidence type="ECO:0000256" key="4">
    <source>
        <dbReference type="ARBA" id="ARBA00022692"/>
    </source>
</evidence>
<keyword evidence="8" id="KW-0472">Membrane</keyword>
<evidence type="ECO:0000256" key="2">
    <source>
        <dbReference type="ARBA" id="ARBA00008124"/>
    </source>
</evidence>
<accession>A0A3S1I2L1</accession>
<dbReference type="GO" id="GO:0001733">
    <property type="term" value="F:galactosylceramide sulfotransferase activity"/>
    <property type="evidence" value="ECO:0007669"/>
    <property type="project" value="InterPro"/>
</dbReference>
<dbReference type="EMBL" id="RQTK01000020">
    <property type="protein sequence ID" value="RUS91024.1"/>
    <property type="molecule type" value="Genomic_DNA"/>
</dbReference>
<protein>
    <recommendedName>
        <fullName evidence="13">Sulfotransferase domain-containing protein</fullName>
    </recommendedName>
</protein>
<dbReference type="GO" id="GO:0000139">
    <property type="term" value="C:Golgi membrane"/>
    <property type="evidence" value="ECO:0007669"/>
    <property type="project" value="UniProtKB-SubCell"/>
</dbReference>
<evidence type="ECO:0000256" key="9">
    <source>
        <dbReference type="ARBA" id="ARBA00023180"/>
    </source>
</evidence>
<evidence type="ECO:0000256" key="6">
    <source>
        <dbReference type="ARBA" id="ARBA00022989"/>
    </source>
</evidence>
<evidence type="ECO:0000313" key="11">
    <source>
        <dbReference type="EMBL" id="RUS91024.1"/>
    </source>
</evidence>
<name>A0A3S1I2L1_ELYCH</name>
<keyword evidence="7" id="KW-0333">Golgi apparatus</keyword>
<evidence type="ECO:0000256" key="10">
    <source>
        <dbReference type="SAM" id="MobiDB-lite"/>
    </source>
</evidence>
<keyword evidence="5" id="KW-0735">Signal-anchor</keyword>
<comment type="subcellular location">
    <subcellularLocation>
        <location evidence="1">Golgi apparatus membrane</location>
        <topology evidence="1">Single-pass type II membrane protein</topology>
    </subcellularLocation>
</comment>
<organism evidence="11 12">
    <name type="scientific">Elysia chlorotica</name>
    <name type="common">Eastern emerald elysia</name>
    <name type="synonym">Sea slug</name>
    <dbReference type="NCBI Taxonomy" id="188477"/>
    <lineage>
        <taxon>Eukaryota</taxon>
        <taxon>Metazoa</taxon>
        <taxon>Spiralia</taxon>
        <taxon>Lophotrochozoa</taxon>
        <taxon>Mollusca</taxon>
        <taxon>Gastropoda</taxon>
        <taxon>Heterobranchia</taxon>
        <taxon>Euthyneura</taxon>
        <taxon>Panpulmonata</taxon>
        <taxon>Sacoglossa</taxon>
        <taxon>Placobranchoidea</taxon>
        <taxon>Plakobranchidae</taxon>
        <taxon>Elysia</taxon>
    </lineage>
</organism>
<dbReference type="Proteomes" id="UP000271974">
    <property type="component" value="Unassembled WGS sequence"/>
</dbReference>
<reference evidence="11 12" key="1">
    <citation type="submission" date="2019-01" db="EMBL/GenBank/DDBJ databases">
        <title>A draft genome assembly of the solar-powered sea slug Elysia chlorotica.</title>
        <authorList>
            <person name="Cai H."/>
            <person name="Li Q."/>
            <person name="Fang X."/>
            <person name="Li J."/>
            <person name="Curtis N.E."/>
            <person name="Altenburger A."/>
            <person name="Shibata T."/>
            <person name="Feng M."/>
            <person name="Maeda T."/>
            <person name="Schwartz J.A."/>
            <person name="Shigenobu S."/>
            <person name="Lundholm N."/>
            <person name="Nishiyama T."/>
            <person name="Yang H."/>
            <person name="Hasebe M."/>
            <person name="Li S."/>
            <person name="Pierce S.K."/>
            <person name="Wang J."/>
        </authorList>
    </citation>
    <scope>NUCLEOTIDE SEQUENCE [LARGE SCALE GENOMIC DNA]</scope>
    <source>
        <strain evidence="11">EC2010</strain>
        <tissue evidence="11">Whole organism of an adult</tissue>
    </source>
</reference>
<evidence type="ECO:0000256" key="7">
    <source>
        <dbReference type="ARBA" id="ARBA00023034"/>
    </source>
</evidence>
<dbReference type="AlphaFoldDB" id="A0A3S1I2L1"/>
<keyword evidence="3" id="KW-0808">Transferase</keyword>
<feature type="region of interest" description="Disordered" evidence="10">
    <location>
        <begin position="1"/>
        <end position="42"/>
    </location>
</feature>
<dbReference type="InterPro" id="IPR027417">
    <property type="entry name" value="P-loop_NTPase"/>
</dbReference>
<dbReference type="SUPFAM" id="SSF52540">
    <property type="entry name" value="P-loop containing nucleoside triphosphate hydrolases"/>
    <property type="match status" value="1"/>
</dbReference>
<evidence type="ECO:0000256" key="8">
    <source>
        <dbReference type="ARBA" id="ARBA00023136"/>
    </source>
</evidence>
<evidence type="ECO:0000313" key="12">
    <source>
        <dbReference type="Proteomes" id="UP000271974"/>
    </source>
</evidence>
<keyword evidence="9" id="KW-0325">Glycoprotein</keyword>
<keyword evidence="4" id="KW-0812">Transmembrane</keyword>
<dbReference type="Pfam" id="PF06990">
    <property type="entry name" value="Gal-3-0_sulfotr"/>
    <property type="match status" value="1"/>
</dbReference>
<dbReference type="OrthoDB" id="514299at2759"/>
<evidence type="ECO:0008006" key="13">
    <source>
        <dbReference type="Google" id="ProtNLM"/>
    </source>
</evidence>
<evidence type="ECO:0000256" key="5">
    <source>
        <dbReference type="ARBA" id="ARBA00022968"/>
    </source>
</evidence>
<dbReference type="InterPro" id="IPR009729">
    <property type="entry name" value="Gal-3-0_sulfotransfrase"/>
</dbReference>
<comment type="caution">
    <text evidence="11">The sequence shown here is derived from an EMBL/GenBank/DDBJ whole genome shotgun (WGS) entry which is preliminary data.</text>
</comment>
<dbReference type="PANTHER" id="PTHR14647">
    <property type="entry name" value="GALACTOSE-3-O-SULFOTRANSFERASE"/>
    <property type="match status" value="1"/>
</dbReference>
<keyword evidence="12" id="KW-1185">Reference proteome</keyword>
<gene>
    <name evidence="11" type="ORF">EGW08_001241</name>
</gene>
<comment type="similarity">
    <text evidence="2">Belongs to the galactose-3-O-sulfotransferase family.</text>
</comment>
<evidence type="ECO:0000256" key="3">
    <source>
        <dbReference type="ARBA" id="ARBA00022679"/>
    </source>
</evidence>
<dbReference type="Gene3D" id="3.40.50.300">
    <property type="entry name" value="P-loop containing nucleotide triphosphate hydrolases"/>
    <property type="match status" value="1"/>
</dbReference>
<keyword evidence="6" id="KW-1133">Transmembrane helix</keyword>
<dbReference type="GO" id="GO:0009247">
    <property type="term" value="P:glycolipid biosynthetic process"/>
    <property type="evidence" value="ECO:0007669"/>
    <property type="project" value="InterPro"/>
</dbReference>